<dbReference type="RefSeq" id="WP_062091527.1">
    <property type="nucleotide sequence ID" value="NZ_FCOK02000075.1"/>
</dbReference>
<proteinExistence type="predicted"/>
<dbReference type="OrthoDB" id="238337at2"/>
<reference evidence="1 2" key="1">
    <citation type="submission" date="2016-01" db="EMBL/GenBank/DDBJ databases">
        <authorList>
            <person name="Oliw E.H."/>
        </authorList>
    </citation>
    <scope>NUCLEOTIDE SEQUENCE [LARGE SCALE GENOMIC DNA]</scope>
    <source>
        <strain evidence="1">LMG 27134</strain>
    </source>
</reference>
<gene>
    <name evidence="1" type="ORF">AWB69_07352</name>
</gene>
<sequence length="145" mass="16007">MNFNETIDAQFSQGYVRTQQAFWRKTNLGVTTRLTRADVLNDVNNVATPDQILYFYCHAIAYGLNQPGGLDASSLVLTNKPITLKDFRLEAPTEIPLSGKPLGETFLDLRQEFVARLHNPPGLLYALHCDADTMIDPPSAGALVA</sequence>
<dbReference type="EMBL" id="FCOK02000075">
    <property type="protein sequence ID" value="SAL65097.1"/>
    <property type="molecule type" value="Genomic_DNA"/>
</dbReference>
<dbReference type="Proteomes" id="UP000054683">
    <property type="component" value="Unassembled WGS sequence"/>
</dbReference>
<dbReference type="AlphaFoldDB" id="A0A158J8A3"/>
<protein>
    <submittedName>
        <fullName evidence="1">Uncharacterized protein</fullName>
    </submittedName>
</protein>
<organism evidence="1 2">
    <name type="scientific">Caballeronia udeis</name>
    <dbReference type="NCBI Taxonomy" id="1232866"/>
    <lineage>
        <taxon>Bacteria</taxon>
        <taxon>Pseudomonadati</taxon>
        <taxon>Pseudomonadota</taxon>
        <taxon>Betaproteobacteria</taxon>
        <taxon>Burkholderiales</taxon>
        <taxon>Burkholderiaceae</taxon>
        <taxon>Caballeronia</taxon>
    </lineage>
</organism>
<evidence type="ECO:0000313" key="1">
    <source>
        <dbReference type="EMBL" id="SAL65097.1"/>
    </source>
</evidence>
<name>A0A158J8A3_9BURK</name>
<evidence type="ECO:0000313" key="2">
    <source>
        <dbReference type="Proteomes" id="UP000054683"/>
    </source>
</evidence>
<accession>A0A158J8A3</accession>